<dbReference type="InterPro" id="IPR001190">
    <property type="entry name" value="SRCR"/>
</dbReference>
<feature type="disulfide bond" evidence="2">
    <location>
        <begin position="26"/>
        <end position="36"/>
    </location>
</feature>
<dbReference type="SUPFAM" id="SSF56487">
    <property type="entry name" value="SRCR-like"/>
    <property type="match status" value="1"/>
</dbReference>
<name>A0A9D4F431_DREPO</name>
<accession>A0A9D4F431</accession>
<dbReference type="GO" id="GO:0016020">
    <property type="term" value="C:membrane"/>
    <property type="evidence" value="ECO:0007669"/>
    <property type="project" value="InterPro"/>
</dbReference>
<feature type="domain" description="SRCR" evidence="3">
    <location>
        <begin position="1"/>
        <end position="57"/>
    </location>
</feature>
<dbReference type="PROSITE" id="PS50287">
    <property type="entry name" value="SRCR_2"/>
    <property type="match status" value="1"/>
</dbReference>
<evidence type="ECO:0000313" key="4">
    <source>
        <dbReference type="EMBL" id="KAH3789062.1"/>
    </source>
</evidence>
<dbReference type="PRINTS" id="PR00258">
    <property type="entry name" value="SPERACTRCPTR"/>
</dbReference>
<evidence type="ECO:0000259" key="3">
    <source>
        <dbReference type="PROSITE" id="PS50287"/>
    </source>
</evidence>
<evidence type="ECO:0000313" key="5">
    <source>
        <dbReference type="Proteomes" id="UP000828390"/>
    </source>
</evidence>
<dbReference type="AlphaFoldDB" id="A0A9D4F431"/>
<gene>
    <name evidence="4" type="ORF">DPMN_167230</name>
</gene>
<comment type="caution">
    <text evidence="4">The sequence shown here is derived from an EMBL/GenBank/DDBJ whole genome shotgun (WGS) entry which is preliminary data.</text>
</comment>
<reference evidence="4" key="1">
    <citation type="journal article" date="2019" name="bioRxiv">
        <title>The Genome of the Zebra Mussel, Dreissena polymorpha: A Resource for Invasive Species Research.</title>
        <authorList>
            <person name="McCartney M.A."/>
            <person name="Auch B."/>
            <person name="Kono T."/>
            <person name="Mallez S."/>
            <person name="Zhang Y."/>
            <person name="Obille A."/>
            <person name="Becker A."/>
            <person name="Abrahante J.E."/>
            <person name="Garbe J."/>
            <person name="Badalamenti J.P."/>
            <person name="Herman A."/>
            <person name="Mangelson H."/>
            <person name="Liachko I."/>
            <person name="Sullivan S."/>
            <person name="Sone E.D."/>
            <person name="Koren S."/>
            <person name="Silverstein K.A.T."/>
            <person name="Beckman K.B."/>
            <person name="Gohl D.M."/>
        </authorList>
    </citation>
    <scope>NUCLEOTIDE SEQUENCE</scope>
    <source>
        <strain evidence="4">Duluth1</strain>
        <tissue evidence="4">Whole animal</tissue>
    </source>
</reference>
<proteinExistence type="predicted"/>
<keyword evidence="1 2" id="KW-1015">Disulfide bond</keyword>
<dbReference type="EMBL" id="JAIWYP010000008">
    <property type="protein sequence ID" value="KAH3789062.1"/>
    <property type="molecule type" value="Genomic_DNA"/>
</dbReference>
<dbReference type="Proteomes" id="UP000828390">
    <property type="component" value="Unassembled WGS sequence"/>
</dbReference>
<comment type="caution">
    <text evidence="2">Lacks conserved residue(s) required for the propagation of feature annotation.</text>
</comment>
<protein>
    <recommendedName>
        <fullName evidence="3">SRCR domain-containing protein</fullName>
    </recommendedName>
</protein>
<sequence>MITAATKDVISYGQGPGTIWLDDVTCNGTESSLSHCRANNWDVNNCGHEKDVGVECSELLQYIFIMFYLWNTMMKTCFSY</sequence>
<keyword evidence="5" id="KW-1185">Reference proteome</keyword>
<dbReference type="PANTHER" id="PTHR48071">
    <property type="entry name" value="SRCR DOMAIN-CONTAINING PROTEIN"/>
    <property type="match status" value="1"/>
</dbReference>
<reference evidence="4" key="2">
    <citation type="submission" date="2020-11" db="EMBL/GenBank/DDBJ databases">
        <authorList>
            <person name="McCartney M.A."/>
            <person name="Auch B."/>
            <person name="Kono T."/>
            <person name="Mallez S."/>
            <person name="Becker A."/>
            <person name="Gohl D.M."/>
            <person name="Silverstein K.A.T."/>
            <person name="Koren S."/>
            <person name="Bechman K.B."/>
            <person name="Herman A."/>
            <person name="Abrahante J.E."/>
            <person name="Garbe J."/>
        </authorList>
    </citation>
    <scope>NUCLEOTIDE SEQUENCE</scope>
    <source>
        <strain evidence="4">Duluth1</strain>
        <tissue evidence="4">Whole animal</tissue>
    </source>
</reference>
<organism evidence="4 5">
    <name type="scientific">Dreissena polymorpha</name>
    <name type="common">Zebra mussel</name>
    <name type="synonym">Mytilus polymorpha</name>
    <dbReference type="NCBI Taxonomy" id="45954"/>
    <lineage>
        <taxon>Eukaryota</taxon>
        <taxon>Metazoa</taxon>
        <taxon>Spiralia</taxon>
        <taxon>Lophotrochozoa</taxon>
        <taxon>Mollusca</taxon>
        <taxon>Bivalvia</taxon>
        <taxon>Autobranchia</taxon>
        <taxon>Heteroconchia</taxon>
        <taxon>Euheterodonta</taxon>
        <taxon>Imparidentia</taxon>
        <taxon>Neoheterodontei</taxon>
        <taxon>Myida</taxon>
        <taxon>Dreissenoidea</taxon>
        <taxon>Dreissenidae</taxon>
        <taxon>Dreissena</taxon>
    </lineage>
</organism>
<dbReference type="Pfam" id="PF00530">
    <property type="entry name" value="SRCR"/>
    <property type="match status" value="1"/>
</dbReference>
<dbReference type="InterPro" id="IPR036772">
    <property type="entry name" value="SRCR-like_dom_sf"/>
</dbReference>
<dbReference type="SMART" id="SM00202">
    <property type="entry name" value="SR"/>
    <property type="match status" value="1"/>
</dbReference>
<dbReference type="Gene3D" id="3.10.250.10">
    <property type="entry name" value="SRCR-like domain"/>
    <property type="match status" value="1"/>
</dbReference>
<dbReference type="PANTHER" id="PTHR48071:SF27">
    <property type="entry name" value="SCAVENGER RECEPTOR CYSTEINE-RICH TYPE 1 PROTEIN M130-LIKE"/>
    <property type="match status" value="1"/>
</dbReference>
<evidence type="ECO:0000256" key="2">
    <source>
        <dbReference type="PROSITE-ProRule" id="PRU00196"/>
    </source>
</evidence>
<evidence type="ECO:0000256" key="1">
    <source>
        <dbReference type="ARBA" id="ARBA00023157"/>
    </source>
</evidence>